<proteinExistence type="predicted"/>
<evidence type="ECO:0000313" key="2">
    <source>
        <dbReference type="EMBL" id="SMR01328.1"/>
    </source>
</evidence>
<dbReference type="AlphaFoldDB" id="A0A1Y6HCV8"/>
<dbReference type="Proteomes" id="UP000195953">
    <property type="component" value="Chromosome 1"/>
</dbReference>
<evidence type="ECO:0000313" key="1">
    <source>
        <dbReference type="EMBL" id="SMQ97276.1"/>
    </source>
</evidence>
<reference evidence="1 3" key="2">
    <citation type="submission" date="2017-05" db="EMBL/GenBank/DDBJ databases">
        <authorList>
            <person name="Blom J."/>
        </authorList>
    </citation>
    <scope>NUCLEOTIDE SEQUENCE [LARGE SCALE GENOMIC DNA]</scope>
    <source>
        <strain evidence="1">PD885</strain>
    </source>
</reference>
<accession>A0A1Y6HCV8</accession>
<reference evidence="2 4" key="1">
    <citation type="submission" date="2017-05" db="EMBL/GenBank/DDBJ databases">
        <authorList>
            <person name="Song R."/>
            <person name="Chenine A.L."/>
            <person name="Ruprecht R.M."/>
        </authorList>
    </citation>
    <scope>NUCLEOTIDE SEQUENCE [LARGE SCALE GENOMIC DNA]</scope>
    <source>
        <strain evidence="2">PD5205</strain>
    </source>
</reference>
<keyword evidence="3" id="KW-1185">Reference proteome</keyword>
<organism evidence="2 4">
    <name type="scientific">Xanthomonas fragariae</name>
    <dbReference type="NCBI Taxonomy" id="48664"/>
    <lineage>
        <taxon>Bacteria</taxon>
        <taxon>Pseudomonadati</taxon>
        <taxon>Pseudomonadota</taxon>
        <taxon>Gammaproteobacteria</taxon>
        <taxon>Lysobacterales</taxon>
        <taxon>Lysobacteraceae</taxon>
        <taxon>Xanthomonas</taxon>
    </lineage>
</organism>
<dbReference type="EMBL" id="LT853885">
    <property type="protein sequence ID" value="SMR01328.1"/>
    <property type="molecule type" value="Genomic_DNA"/>
</dbReference>
<dbReference type="Proteomes" id="UP000195877">
    <property type="component" value="Chromosome 1"/>
</dbReference>
<evidence type="ECO:0000313" key="3">
    <source>
        <dbReference type="Proteomes" id="UP000195877"/>
    </source>
</evidence>
<name>A0A1Y6HCV8_9XANT</name>
<gene>
    <name evidence="2" type="ORF">PD5205_00004</name>
    <name evidence="1" type="ORF">PD885_00004</name>
</gene>
<protein>
    <submittedName>
        <fullName evidence="2">Transposase-like protein</fullName>
    </submittedName>
</protein>
<sequence>MLSLATARHWLTPARKGLVAEQIMRYGTDDRLLRMRVSPQARKPNPALPTHWDVREVSYLHQGKRKAVLTLLPATTYSAKSVATLYQER</sequence>
<evidence type="ECO:0000313" key="4">
    <source>
        <dbReference type="Proteomes" id="UP000195953"/>
    </source>
</evidence>
<dbReference type="EMBL" id="LT853882">
    <property type="protein sequence ID" value="SMQ97276.1"/>
    <property type="molecule type" value="Genomic_DNA"/>
</dbReference>